<evidence type="ECO:0008006" key="3">
    <source>
        <dbReference type="Google" id="ProtNLM"/>
    </source>
</evidence>
<organism evidence="1 2">
    <name type="scientific">Pseudonocardia tropica</name>
    <dbReference type="NCBI Taxonomy" id="681289"/>
    <lineage>
        <taxon>Bacteria</taxon>
        <taxon>Bacillati</taxon>
        <taxon>Actinomycetota</taxon>
        <taxon>Actinomycetes</taxon>
        <taxon>Pseudonocardiales</taxon>
        <taxon>Pseudonocardiaceae</taxon>
        <taxon>Pseudonocardia</taxon>
    </lineage>
</organism>
<gene>
    <name evidence="1" type="ORF">WHI96_27135</name>
</gene>
<dbReference type="RefSeq" id="WP_345643836.1">
    <property type="nucleotide sequence ID" value="NZ_BAABLY010000022.1"/>
</dbReference>
<name>A0ABV1K2Q8_9PSEU</name>
<evidence type="ECO:0000313" key="1">
    <source>
        <dbReference type="EMBL" id="MEQ3542490.1"/>
    </source>
</evidence>
<keyword evidence="2" id="KW-1185">Reference proteome</keyword>
<accession>A0ABV1K2Q8</accession>
<dbReference type="Proteomes" id="UP001464923">
    <property type="component" value="Unassembled WGS sequence"/>
</dbReference>
<proteinExistence type="predicted"/>
<dbReference type="EMBL" id="JBEDNP010000048">
    <property type="protein sequence ID" value="MEQ3542490.1"/>
    <property type="molecule type" value="Genomic_DNA"/>
</dbReference>
<evidence type="ECO:0000313" key="2">
    <source>
        <dbReference type="Proteomes" id="UP001464923"/>
    </source>
</evidence>
<sequence length="89" mass="9751">MHDGPLVPDSWGYIGTETRPWDLPRPELVGPVGRPYDLRNRVAHNEPLIGRNLAARHADILTVAGLLSSELRDHVAARSSVLGVLADRP</sequence>
<comment type="caution">
    <text evidence="1">The sequence shown here is derived from an EMBL/GenBank/DDBJ whole genome shotgun (WGS) entry which is preliminary data.</text>
</comment>
<reference evidence="1 2" key="1">
    <citation type="submission" date="2024-03" db="EMBL/GenBank/DDBJ databases">
        <title>Draft genome sequence of Pseudonocardia tropica JCM 19149.</title>
        <authorList>
            <person name="Butdee W."/>
            <person name="Duangmal K."/>
        </authorList>
    </citation>
    <scope>NUCLEOTIDE SEQUENCE [LARGE SCALE GENOMIC DNA]</scope>
    <source>
        <strain evidence="1 2">JCM 19149</strain>
    </source>
</reference>
<protein>
    <recommendedName>
        <fullName evidence="3">Abi-like protein</fullName>
    </recommendedName>
</protein>